<name>A0A7W0HUS0_9ACTN</name>
<evidence type="ECO:0000313" key="3">
    <source>
        <dbReference type="Proteomes" id="UP000530928"/>
    </source>
</evidence>
<organism evidence="2 3">
    <name type="scientific">Nonomuraea soli</name>
    <dbReference type="NCBI Taxonomy" id="1032476"/>
    <lineage>
        <taxon>Bacteria</taxon>
        <taxon>Bacillati</taxon>
        <taxon>Actinomycetota</taxon>
        <taxon>Actinomycetes</taxon>
        <taxon>Streptosporangiales</taxon>
        <taxon>Streptosporangiaceae</taxon>
        <taxon>Nonomuraea</taxon>
    </lineage>
</organism>
<sequence length="357" mass="39799">MPWHSVHVFYHAPDKDGLMLDAVRPLLERIEPHVEAAFVLRHWRRGPHLRFNVRCGRDVWERAVRPAVDEVVGGYLARHPSTTVLDPATSLDRHRLLAVREQEPGPLTPWPPDNSIHEAPYDSRLHVLGSEEAVELLAGFYTASTPLLMDMLDHVRAGHAGKADLAQCLLLTVAHTAHPIVRSFVSFRVHAEGYLTWAGDPSAARAAFDGSYQARAAHLVPLTRAAIAALDDPAAPPVPFVREWAALLAAFRERAGALGLAPPDKPSAGILAPQREYGELHRLIFDNPAYYRDVFAKPEFSQYRVLLNYTYLHLTRMGLTPLDRFYVCHATANSVEEAFGVSALELMRRYGEKSVTP</sequence>
<evidence type="ECO:0000259" key="1">
    <source>
        <dbReference type="Pfam" id="PF14028"/>
    </source>
</evidence>
<protein>
    <submittedName>
        <fullName evidence="2">AcrR family transcriptional regulator</fullName>
    </submittedName>
</protein>
<comment type="caution">
    <text evidence="2">The sequence shown here is derived from an EMBL/GenBank/DDBJ whole genome shotgun (WGS) entry which is preliminary data.</text>
</comment>
<reference evidence="2 3" key="1">
    <citation type="submission" date="2020-07" db="EMBL/GenBank/DDBJ databases">
        <title>Genomic Encyclopedia of Type Strains, Phase IV (KMG-IV): sequencing the most valuable type-strain genomes for metagenomic binning, comparative biology and taxonomic classification.</title>
        <authorList>
            <person name="Goeker M."/>
        </authorList>
    </citation>
    <scope>NUCLEOTIDE SEQUENCE [LARGE SCALE GENOMIC DNA]</scope>
    <source>
        <strain evidence="2 3">DSM 45533</strain>
    </source>
</reference>
<dbReference type="EMBL" id="JACDUR010000008">
    <property type="protein sequence ID" value="MBA2896468.1"/>
    <property type="molecule type" value="Genomic_DNA"/>
</dbReference>
<dbReference type="RefSeq" id="WP_181615133.1">
    <property type="nucleotide sequence ID" value="NZ_BAABAM010000007.1"/>
</dbReference>
<feature type="domain" description="Thiopeptide-type bacteriocin biosynthesis" evidence="1">
    <location>
        <begin position="3"/>
        <end position="333"/>
    </location>
</feature>
<dbReference type="InterPro" id="IPR023809">
    <property type="entry name" value="Thiopep_bacteriocin_synth_dom"/>
</dbReference>
<dbReference type="AlphaFoldDB" id="A0A7W0HUS0"/>
<dbReference type="Proteomes" id="UP000530928">
    <property type="component" value="Unassembled WGS sequence"/>
</dbReference>
<dbReference type="Pfam" id="PF14028">
    <property type="entry name" value="Lant_dehydr_C"/>
    <property type="match status" value="1"/>
</dbReference>
<proteinExistence type="predicted"/>
<keyword evidence="3" id="KW-1185">Reference proteome</keyword>
<dbReference type="InterPro" id="IPR054643">
    <property type="entry name" value="TbtD_PbtD_pyrid"/>
</dbReference>
<gene>
    <name evidence="2" type="ORF">HNR30_007859</name>
</gene>
<dbReference type="NCBIfam" id="NF045556">
    <property type="entry name" value="TbtD_PbtD_pyrid"/>
    <property type="match status" value="1"/>
</dbReference>
<accession>A0A7W0HUS0</accession>
<evidence type="ECO:0000313" key="2">
    <source>
        <dbReference type="EMBL" id="MBA2896468.1"/>
    </source>
</evidence>